<gene>
    <name evidence="3" type="ORF">ACEZDE_19475</name>
</gene>
<comment type="caution">
    <text evidence="3">The sequence shown here is derived from an EMBL/GenBank/DDBJ whole genome shotgun (WGS) entry which is preliminary data.</text>
</comment>
<name>A0ABV6VZ10_9ACTN</name>
<dbReference type="EMBL" id="JBHFAB010000013">
    <property type="protein sequence ID" value="MFC1418798.1"/>
    <property type="molecule type" value="Genomic_DNA"/>
</dbReference>
<dbReference type="Proteomes" id="UP001592531">
    <property type="component" value="Unassembled WGS sequence"/>
</dbReference>
<organism evidence="3 4">
    <name type="scientific">Streptacidiphilus cavernicola</name>
    <dbReference type="NCBI Taxonomy" id="3342716"/>
    <lineage>
        <taxon>Bacteria</taxon>
        <taxon>Bacillati</taxon>
        <taxon>Actinomycetota</taxon>
        <taxon>Actinomycetes</taxon>
        <taxon>Kitasatosporales</taxon>
        <taxon>Streptomycetaceae</taxon>
        <taxon>Streptacidiphilus</taxon>
    </lineage>
</organism>
<feature type="region of interest" description="Disordered" evidence="1">
    <location>
        <begin position="59"/>
        <end position="84"/>
    </location>
</feature>
<evidence type="ECO:0000256" key="1">
    <source>
        <dbReference type="SAM" id="MobiDB-lite"/>
    </source>
</evidence>
<dbReference type="InterPro" id="IPR034768">
    <property type="entry name" value="4FE4S_WBL"/>
</dbReference>
<dbReference type="PROSITE" id="PS51674">
    <property type="entry name" value="4FE4S_WBL"/>
    <property type="match status" value="1"/>
</dbReference>
<accession>A0ABV6VZ10</accession>
<evidence type="ECO:0000259" key="2">
    <source>
        <dbReference type="PROSITE" id="PS51674"/>
    </source>
</evidence>
<dbReference type="Pfam" id="PF02467">
    <property type="entry name" value="Whib"/>
    <property type="match status" value="1"/>
</dbReference>
<keyword evidence="4" id="KW-1185">Reference proteome</keyword>
<evidence type="ECO:0000313" key="3">
    <source>
        <dbReference type="EMBL" id="MFC1418798.1"/>
    </source>
</evidence>
<sequence length="84" mass="9262">MTAAWVQLQDALAETDNRLVPCRNDDPELWFASKKLERKRALALCGGCPVRDLCRTAGRQGREKGSWGESQAQRSKAGFAPAKS</sequence>
<reference evidence="3 4" key="1">
    <citation type="submission" date="2024-09" db="EMBL/GenBank/DDBJ databases">
        <authorList>
            <person name="Lee S.D."/>
        </authorList>
    </citation>
    <scope>NUCLEOTIDE SEQUENCE [LARGE SCALE GENOMIC DNA]</scope>
    <source>
        <strain evidence="3 4">N8-3</strain>
    </source>
</reference>
<evidence type="ECO:0000313" key="4">
    <source>
        <dbReference type="Proteomes" id="UP001592531"/>
    </source>
</evidence>
<dbReference type="RefSeq" id="WP_380537594.1">
    <property type="nucleotide sequence ID" value="NZ_JBHFAB010000013.1"/>
</dbReference>
<proteinExistence type="predicted"/>
<feature type="domain" description="4Fe-4S Wbl-type" evidence="2">
    <location>
        <begin position="21"/>
        <end position="77"/>
    </location>
</feature>
<protein>
    <submittedName>
        <fullName evidence="3">WhiB family transcriptional regulator</fullName>
    </submittedName>
</protein>